<dbReference type="PROSITE" id="PS50104">
    <property type="entry name" value="TIR"/>
    <property type="match status" value="1"/>
</dbReference>
<dbReference type="GO" id="GO:0005886">
    <property type="term" value="C:plasma membrane"/>
    <property type="evidence" value="ECO:0007669"/>
    <property type="project" value="TreeGrafter"/>
</dbReference>
<reference evidence="8" key="1">
    <citation type="journal article" date="2013" name="Genome Biol.">
        <title>Draft genome of the mountain pine beetle, Dendroctonus ponderosae Hopkins, a major forest pest.</title>
        <authorList>
            <person name="Keeling C.I."/>
            <person name="Yuen M.M."/>
            <person name="Liao N.Y."/>
            <person name="Docking T.R."/>
            <person name="Chan S.K."/>
            <person name="Taylor G.A."/>
            <person name="Palmquist D.L."/>
            <person name="Jackman S.D."/>
            <person name="Nguyen A."/>
            <person name="Li M."/>
            <person name="Henderson H."/>
            <person name="Janes J.K."/>
            <person name="Zhao Y."/>
            <person name="Pandoh P."/>
            <person name="Moore R."/>
            <person name="Sperling F.A."/>
            <person name="Huber D.P."/>
            <person name="Birol I."/>
            <person name="Jones S.J."/>
            <person name="Bohlmann J."/>
        </authorList>
    </citation>
    <scope>NUCLEOTIDE SEQUENCE</scope>
</reference>
<evidence type="ECO:0000256" key="5">
    <source>
        <dbReference type="ARBA" id="ARBA00023136"/>
    </source>
</evidence>
<evidence type="ECO:0000313" key="8">
    <source>
        <dbReference type="Proteomes" id="UP000019118"/>
    </source>
</evidence>
<dbReference type="GO" id="GO:0007165">
    <property type="term" value="P:signal transduction"/>
    <property type="evidence" value="ECO:0007669"/>
    <property type="project" value="InterPro"/>
</dbReference>
<dbReference type="PANTHER" id="PTHR24365">
    <property type="entry name" value="TOLL-LIKE RECEPTOR"/>
    <property type="match status" value="1"/>
</dbReference>
<dbReference type="PANTHER" id="PTHR24365:SF541">
    <property type="entry name" value="PROTEIN TOLL-RELATED"/>
    <property type="match status" value="1"/>
</dbReference>
<dbReference type="GO" id="GO:0038023">
    <property type="term" value="F:signaling receptor activity"/>
    <property type="evidence" value="ECO:0007669"/>
    <property type="project" value="TreeGrafter"/>
</dbReference>
<dbReference type="Proteomes" id="UP000019118">
    <property type="component" value="Unassembled WGS sequence"/>
</dbReference>
<dbReference type="SMART" id="SM00255">
    <property type="entry name" value="TIR"/>
    <property type="match status" value="1"/>
</dbReference>
<evidence type="ECO:0000256" key="1">
    <source>
        <dbReference type="ARBA" id="ARBA00004370"/>
    </source>
</evidence>
<evidence type="ECO:0000259" key="6">
    <source>
        <dbReference type="PROSITE" id="PS50104"/>
    </source>
</evidence>
<organism evidence="7 8">
    <name type="scientific">Dendroctonus ponderosae</name>
    <name type="common">Mountain pine beetle</name>
    <dbReference type="NCBI Taxonomy" id="77166"/>
    <lineage>
        <taxon>Eukaryota</taxon>
        <taxon>Metazoa</taxon>
        <taxon>Ecdysozoa</taxon>
        <taxon>Arthropoda</taxon>
        <taxon>Hexapoda</taxon>
        <taxon>Insecta</taxon>
        <taxon>Pterygota</taxon>
        <taxon>Neoptera</taxon>
        <taxon>Endopterygota</taxon>
        <taxon>Coleoptera</taxon>
        <taxon>Polyphaga</taxon>
        <taxon>Cucujiformia</taxon>
        <taxon>Curculionidae</taxon>
        <taxon>Scolytinae</taxon>
        <taxon>Dendroctonus</taxon>
    </lineage>
</organism>
<keyword evidence="4" id="KW-1133">Transmembrane helix</keyword>
<keyword evidence="3" id="KW-0732">Signal</keyword>
<dbReference type="InterPro" id="IPR000157">
    <property type="entry name" value="TIR_dom"/>
</dbReference>
<feature type="domain" description="TIR" evidence="6">
    <location>
        <begin position="35"/>
        <end position="171"/>
    </location>
</feature>
<dbReference type="PRINTS" id="PR01537">
    <property type="entry name" value="INTRLKN1R1F"/>
</dbReference>
<evidence type="ECO:0000256" key="4">
    <source>
        <dbReference type="ARBA" id="ARBA00022989"/>
    </source>
</evidence>
<keyword evidence="5" id="KW-0472">Membrane</keyword>
<dbReference type="GO" id="GO:0045087">
    <property type="term" value="P:innate immune response"/>
    <property type="evidence" value="ECO:0007669"/>
    <property type="project" value="TreeGrafter"/>
</dbReference>
<keyword evidence="8" id="KW-1185">Reference proteome</keyword>
<reference evidence="7" key="2">
    <citation type="submission" date="2024-08" db="UniProtKB">
        <authorList>
            <consortium name="EnsemblMetazoa"/>
        </authorList>
    </citation>
    <scope>IDENTIFICATION</scope>
</reference>
<name>A0AAR5PX75_DENPD</name>
<proteinExistence type="predicted"/>
<dbReference type="AlphaFoldDB" id="A0AAR5PX75"/>
<dbReference type="Gene3D" id="3.40.50.10140">
    <property type="entry name" value="Toll/interleukin-1 receptor homology (TIR) domain"/>
    <property type="match status" value="1"/>
</dbReference>
<evidence type="ECO:0000256" key="3">
    <source>
        <dbReference type="ARBA" id="ARBA00022729"/>
    </source>
</evidence>
<keyword evidence="2" id="KW-0812">Transmembrane</keyword>
<evidence type="ECO:0000256" key="2">
    <source>
        <dbReference type="ARBA" id="ARBA00022692"/>
    </source>
</evidence>
<dbReference type="SUPFAM" id="SSF52200">
    <property type="entry name" value="Toll/Interleukin receptor TIR domain"/>
    <property type="match status" value="1"/>
</dbReference>
<comment type="subcellular location">
    <subcellularLocation>
        <location evidence="1">Membrane</location>
    </subcellularLocation>
</comment>
<evidence type="ECO:0000313" key="7">
    <source>
        <dbReference type="EnsemblMetazoa" id="XP_019765552.1"/>
    </source>
</evidence>
<sequence length="282" mass="32027">MLSNNPLVCDCRNYDLARFNNGEMKHMKWVIRIDLDDQTCVDDSAVKVAALTPSMVNCPMPQRENPFKVCIHIRDWIPGEFIAEQVVSSVKDSRRTLVVLSNNFVDSVWGKLEFRTAHTEAITEGRARVIVVIYGDLDETKLDGELKSYLKTNTYVKWGDRYFWNKLRYALPHSHGNFYEKNKRHANVMLKIDDKFAHHIRSGAASEPSGGATGGGRSPAIGPVLDSSGCQNCDVQIAPHNWGEQTSLRDVKCSLTSRRHSNQRWITQICLYKVHSMNSIFL</sequence>
<protein>
    <recommendedName>
        <fullName evidence="6">TIR domain-containing protein</fullName>
    </recommendedName>
</protein>
<accession>A0AAR5PX75</accession>
<dbReference type="EnsemblMetazoa" id="XM_019909993.1">
    <property type="protein sequence ID" value="XP_019765552.1"/>
    <property type="gene ID" value="LOC109541210"/>
</dbReference>
<dbReference type="Pfam" id="PF01582">
    <property type="entry name" value="TIR"/>
    <property type="match status" value="1"/>
</dbReference>
<dbReference type="InterPro" id="IPR035897">
    <property type="entry name" value="Toll_tir_struct_dom_sf"/>
</dbReference>